<evidence type="ECO:0000313" key="2">
    <source>
        <dbReference type="EMBL" id="NYT47144.1"/>
    </source>
</evidence>
<dbReference type="EMBL" id="JACCHS010000092">
    <property type="protein sequence ID" value="NYT47144.1"/>
    <property type="molecule type" value="Genomic_DNA"/>
</dbReference>
<dbReference type="AlphaFoldDB" id="A0A7Z0MNW1"/>
<name>A0A7Z0MNW1_9GAMM</name>
<proteinExistence type="predicted"/>
<organism evidence="2 3">
    <name type="scientific">Candidatus Methanofishera endochildressiae</name>
    <dbReference type="NCBI Taxonomy" id="2738884"/>
    <lineage>
        <taxon>Bacteria</taxon>
        <taxon>Pseudomonadati</taxon>
        <taxon>Pseudomonadota</taxon>
        <taxon>Gammaproteobacteria</taxon>
        <taxon>Candidatus Methanofishera</taxon>
    </lineage>
</organism>
<comment type="caution">
    <text evidence="2">The sequence shown here is derived from an EMBL/GenBank/DDBJ whole genome shotgun (WGS) entry which is preliminary data.</text>
</comment>
<feature type="region of interest" description="Disordered" evidence="1">
    <location>
        <begin position="120"/>
        <end position="140"/>
    </location>
</feature>
<sequence length="149" mass="17529">MLAFQMGSWGYQSHSTIRSAKMMADKIRPYSEQAPENIRHQLFEYQPYITASISVVDYRQKIFYRPGDCPASEAEFCVWLQHKSVWPSAKTYQKRLNKYHEHHLSTPRRRVARRFKMKPKNFYPSSPFPKRTGSNPGKASKAFCSRFSN</sequence>
<accession>A0A7Z0MNW1</accession>
<evidence type="ECO:0000256" key="1">
    <source>
        <dbReference type="SAM" id="MobiDB-lite"/>
    </source>
</evidence>
<gene>
    <name evidence="2" type="ORF">H0A75_05685</name>
</gene>
<protein>
    <submittedName>
        <fullName evidence="2">Uncharacterized protein</fullName>
    </submittedName>
</protein>
<evidence type="ECO:0000313" key="3">
    <source>
        <dbReference type="Proteomes" id="UP000537890"/>
    </source>
</evidence>
<reference evidence="2 3" key="1">
    <citation type="submission" date="2020-05" db="EMBL/GenBank/DDBJ databases">
        <title>Horizontal transmission and recombination maintain forever young bacterial symbiont genomes.</title>
        <authorList>
            <person name="Russell S.L."/>
            <person name="Pepper-Tunick E."/>
            <person name="Svedberg J."/>
            <person name="Byrne A."/>
            <person name="Ruelas Castillo J."/>
            <person name="Vollmers C."/>
            <person name="Beinart R.A."/>
            <person name="Corbett-Detig R."/>
        </authorList>
    </citation>
    <scope>NUCLEOTIDE SEQUENCE [LARGE SCALE GENOMIC DNA]</scope>
    <source>
        <strain evidence="2">4727-3</strain>
    </source>
</reference>
<dbReference type="Proteomes" id="UP000537890">
    <property type="component" value="Unassembled WGS sequence"/>
</dbReference>